<keyword evidence="2" id="KW-1185">Reference proteome</keyword>
<reference evidence="1 2" key="1">
    <citation type="journal article" date="2022" name="bioRxiv">
        <title>Genomics of Preaxostyla Flagellates Illuminates Evolutionary Transitions and the Path Towards Mitochondrial Loss.</title>
        <authorList>
            <person name="Novak L.V.F."/>
            <person name="Treitli S.C."/>
            <person name="Pyrih J."/>
            <person name="Halakuc P."/>
            <person name="Pipaliya S.V."/>
            <person name="Vacek V."/>
            <person name="Brzon O."/>
            <person name="Soukal P."/>
            <person name="Eme L."/>
            <person name="Dacks J.B."/>
            <person name="Karnkowska A."/>
            <person name="Elias M."/>
            <person name="Hampl V."/>
        </authorList>
    </citation>
    <scope>NUCLEOTIDE SEQUENCE [LARGE SCALE GENOMIC DNA]</scope>
    <source>
        <strain evidence="1">NAU3</strain>
        <tissue evidence="1">Gut</tissue>
    </source>
</reference>
<dbReference type="EMBL" id="JARBJD010000055">
    <property type="protein sequence ID" value="KAK2956444.1"/>
    <property type="molecule type" value="Genomic_DNA"/>
</dbReference>
<evidence type="ECO:0000313" key="1">
    <source>
        <dbReference type="EMBL" id="KAK2956444.1"/>
    </source>
</evidence>
<dbReference type="Proteomes" id="UP001281761">
    <property type="component" value="Unassembled WGS sequence"/>
</dbReference>
<gene>
    <name evidence="1" type="ORF">BLNAU_8498</name>
</gene>
<accession>A0ABQ9XYA1</accession>
<proteinExistence type="predicted"/>
<sequence>MKNLDLSRTVQIDRNSGCCSCVTFSTCMRRCSPHCFLLIVDHCSLVLADVVCDSIEQKEHLRFQFIESWVDRDSLLGKAVFVPLSISFDSTFDQSFDVTT</sequence>
<protein>
    <submittedName>
        <fullName evidence="1">Uncharacterized protein</fullName>
    </submittedName>
</protein>
<comment type="caution">
    <text evidence="1">The sequence shown here is derived from an EMBL/GenBank/DDBJ whole genome shotgun (WGS) entry which is preliminary data.</text>
</comment>
<name>A0ABQ9XYA1_9EUKA</name>
<organism evidence="1 2">
    <name type="scientific">Blattamonas nauphoetae</name>
    <dbReference type="NCBI Taxonomy" id="2049346"/>
    <lineage>
        <taxon>Eukaryota</taxon>
        <taxon>Metamonada</taxon>
        <taxon>Preaxostyla</taxon>
        <taxon>Oxymonadida</taxon>
        <taxon>Blattamonas</taxon>
    </lineage>
</organism>
<evidence type="ECO:0000313" key="2">
    <source>
        <dbReference type="Proteomes" id="UP001281761"/>
    </source>
</evidence>